<reference evidence="4" key="1">
    <citation type="journal article" date="2019" name="Int. J. Syst. Evol. Microbiol.">
        <title>The Global Catalogue of Microorganisms (GCM) 10K type strain sequencing project: providing services to taxonomists for standard genome sequencing and annotation.</title>
        <authorList>
            <consortium name="The Broad Institute Genomics Platform"/>
            <consortium name="The Broad Institute Genome Sequencing Center for Infectious Disease"/>
            <person name="Wu L."/>
            <person name="Ma J."/>
        </authorList>
    </citation>
    <scope>NUCLEOTIDE SEQUENCE [LARGE SCALE GENOMIC DNA]</scope>
    <source>
        <strain evidence="4">CGMCC 4.7181</strain>
    </source>
</reference>
<dbReference type="Pfam" id="PF01730">
    <property type="entry name" value="UreF"/>
    <property type="match status" value="1"/>
</dbReference>
<dbReference type="RefSeq" id="WP_188703022.1">
    <property type="nucleotide sequence ID" value="NZ_BMMQ01000012.1"/>
</dbReference>
<keyword evidence="4" id="KW-1185">Reference proteome</keyword>
<evidence type="ECO:0000256" key="2">
    <source>
        <dbReference type="ARBA" id="ARBA00023186"/>
    </source>
</evidence>
<dbReference type="PANTHER" id="PTHR33620">
    <property type="entry name" value="UREASE ACCESSORY PROTEIN F"/>
    <property type="match status" value="1"/>
</dbReference>
<dbReference type="EMBL" id="BMMQ01000012">
    <property type="protein sequence ID" value="GGO67215.1"/>
    <property type="molecule type" value="Genomic_DNA"/>
</dbReference>
<name>A0ABQ2N3X5_9MICO</name>
<accession>A0ABQ2N3X5</accession>
<organism evidence="3 4">
    <name type="scientific">Microbacterium nanhaiense</name>
    <dbReference type="NCBI Taxonomy" id="1301026"/>
    <lineage>
        <taxon>Bacteria</taxon>
        <taxon>Bacillati</taxon>
        <taxon>Actinomycetota</taxon>
        <taxon>Actinomycetes</taxon>
        <taxon>Micrococcales</taxon>
        <taxon>Microbacteriaceae</taxon>
        <taxon>Microbacterium</taxon>
    </lineage>
</organism>
<protein>
    <submittedName>
        <fullName evidence="3">Urease accessory protein (UreF)</fullName>
    </submittedName>
</protein>
<dbReference type="InterPro" id="IPR038277">
    <property type="entry name" value="UreF_sf"/>
</dbReference>
<evidence type="ECO:0000313" key="3">
    <source>
        <dbReference type="EMBL" id="GGO67215.1"/>
    </source>
</evidence>
<evidence type="ECO:0000313" key="4">
    <source>
        <dbReference type="Proteomes" id="UP000638043"/>
    </source>
</evidence>
<proteinExistence type="predicted"/>
<keyword evidence="1" id="KW-0996">Nickel insertion</keyword>
<keyword evidence="2" id="KW-0143">Chaperone</keyword>
<evidence type="ECO:0000256" key="1">
    <source>
        <dbReference type="ARBA" id="ARBA00022988"/>
    </source>
</evidence>
<sequence>MKLSSTTLAMLLADSRLPVGAHVVSNGLEAALRGGMAPELAPEYMCARMATTVLVEAGTAIVTRALVAAGEIERIARVRSEWEARTPSRALREIAIALGDGLARMGRTVWPESLLAGSLPARGLPRPLVLGVLAAEQGLEAGDLARLVAYEDAQTVAAALLKLEPLDPATAVRWALEACEYFEAHAPSVAVLTEPEAIPAFSGPQIEEWAEAHTSLERRLFRA</sequence>
<comment type="caution">
    <text evidence="3">The sequence shown here is derived from an EMBL/GenBank/DDBJ whole genome shotgun (WGS) entry which is preliminary data.</text>
</comment>
<dbReference type="Proteomes" id="UP000638043">
    <property type="component" value="Unassembled WGS sequence"/>
</dbReference>
<dbReference type="Gene3D" id="1.10.4190.10">
    <property type="entry name" value="Urease accessory protein UreF"/>
    <property type="match status" value="1"/>
</dbReference>
<dbReference type="InterPro" id="IPR002639">
    <property type="entry name" value="UreF"/>
</dbReference>
<dbReference type="PANTHER" id="PTHR33620:SF1">
    <property type="entry name" value="UREASE ACCESSORY PROTEIN F"/>
    <property type="match status" value="1"/>
</dbReference>
<gene>
    <name evidence="3" type="ORF">GCM10010910_28490</name>
</gene>